<dbReference type="GO" id="GO:0046983">
    <property type="term" value="F:protein dimerization activity"/>
    <property type="evidence" value="ECO:0007669"/>
    <property type="project" value="InterPro"/>
</dbReference>
<evidence type="ECO:0000313" key="4">
    <source>
        <dbReference type="EMBL" id="CAF3581545.1"/>
    </source>
</evidence>
<evidence type="ECO:0000313" key="5">
    <source>
        <dbReference type="Proteomes" id="UP000682733"/>
    </source>
</evidence>
<dbReference type="AlphaFoldDB" id="A0A8S2GZK2"/>
<evidence type="ECO:0000313" key="3">
    <source>
        <dbReference type="EMBL" id="CAF0798354.1"/>
    </source>
</evidence>
<dbReference type="SUPFAM" id="SSF117289">
    <property type="entry name" value="Nucleoporin domain"/>
    <property type="match status" value="1"/>
</dbReference>
<gene>
    <name evidence="3" type="ORF">OVA965_LOCUS4510</name>
    <name evidence="4" type="ORF">TMI583_LOCUS4508</name>
</gene>
<dbReference type="PANTHER" id="PTHR46289">
    <property type="entry name" value="52 KDA REPRESSOR OF THE INHIBITOR OF THE PROTEIN KINASE-LIKE PROTEIN-RELATED"/>
    <property type="match status" value="1"/>
</dbReference>
<dbReference type="Proteomes" id="UP000682733">
    <property type="component" value="Unassembled WGS sequence"/>
</dbReference>
<evidence type="ECO:0000259" key="2">
    <source>
        <dbReference type="Pfam" id="PF05699"/>
    </source>
</evidence>
<evidence type="ECO:0000256" key="1">
    <source>
        <dbReference type="SAM" id="SignalP"/>
    </source>
</evidence>
<accession>A0A8S2GZK2</accession>
<organism evidence="4 5">
    <name type="scientific">Didymodactylos carnosus</name>
    <dbReference type="NCBI Taxonomy" id="1234261"/>
    <lineage>
        <taxon>Eukaryota</taxon>
        <taxon>Metazoa</taxon>
        <taxon>Spiralia</taxon>
        <taxon>Gnathifera</taxon>
        <taxon>Rotifera</taxon>
        <taxon>Eurotatoria</taxon>
        <taxon>Bdelloidea</taxon>
        <taxon>Philodinida</taxon>
        <taxon>Philodinidae</taxon>
        <taxon>Didymodactylos</taxon>
    </lineage>
</organism>
<feature type="chain" id="PRO_5035646848" description="HAT C-terminal dimerisation domain-containing protein" evidence="1">
    <location>
        <begin position="20"/>
        <end position="652"/>
    </location>
</feature>
<feature type="signal peptide" evidence="1">
    <location>
        <begin position="1"/>
        <end position="19"/>
    </location>
</feature>
<dbReference type="InterPro" id="IPR052958">
    <property type="entry name" value="IFN-induced_PKR_regulator"/>
</dbReference>
<keyword evidence="1" id="KW-0732">Signal</keyword>
<name>A0A8S2GZK2_9BILA</name>
<proteinExistence type="predicted"/>
<dbReference type="EMBL" id="CAJNOK010001189">
    <property type="protein sequence ID" value="CAF0798354.1"/>
    <property type="molecule type" value="Genomic_DNA"/>
</dbReference>
<sequence>MKLSISIVYFVLISPYLLLMDSKHDVYIYSARDKKCDVLFHHVFINPVRVYSIQNSFYILQSNSKVSKLDAELCLTDLFQLKFECQQLLSAVQGELFTILSDDYSTIAVWHTKLAKLSYISIAQNHIMENNGQIKEIRCLQNFLLVYYQNKYLRLWNLDNKSELLQLGNASMYSVCQNRIGKYYNNSLMLFDMTHRLRGEIKLECKCDHLCLNEDGRYILVTNVEHCLLFMYRVDDGKQIAKLFVQNMTGTIKASKDYVVLTLTNHTLYVLMIADPKINGVREKINTLPSRYKLDTTSTLKKWANTRWDSRFTSIDSIKSNYSAVVEALQDLVHDGGNRAVDARGLLVVLKDSMFIIAMFILHRLFGPIKILSDQLKGIFFFPRKRLDYTLIFNTKGICTDLGSAHNLIITICEQLNLIRDEDSFKELFQQAIIFGNKNGIDMNESVRMRRQKTIPARFKHCVVTTTVGHRNYNNTEENFRVTMYFPTIDSILVELNERFSRHNLQIANSITSLSPINEKFLDIETLQPLIDHLSLEKNIIKNEIAVIKPMIKDTKLSTVFDVLNELKTMKQAFPSTVDLIKGAITFPVSSVTCERSFSRMKLIKTYARNTMGDERLSDLGVLAIEKEFKIDFEKVVDAFAKAHKNSRIMLI</sequence>
<feature type="domain" description="HAT C-terminal dimerisation" evidence="2">
    <location>
        <begin position="556"/>
        <end position="628"/>
    </location>
</feature>
<dbReference type="EMBL" id="CAJOBA010001189">
    <property type="protein sequence ID" value="CAF3581545.1"/>
    <property type="molecule type" value="Genomic_DNA"/>
</dbReference>
<dbReference type="Pfam" id="PF05699">
    <property type="entry name" value="Dimer_Tnp_hAT"/>
    <property type="match status" value="1"/>
</dbReference>
<dbReference type="InterPro" id="IPR008906">
    <property type="entry name" value="HATC_C_dom"/>
</dbReference>
<dbReference type="SUPFAM" id="SSF53098">
    <property type="entry name" value="Ribonuclease H-like"/>
    <property type="match status" value="1"/>
</dbReference>
<reference evidence="4" key="1">
    <citation type="submission" date="2021-02" db="EMBL/GenBank/DDBJ databases">
        <authorList>
            <person name="Nowell W R."/>
        </authorList>
    </citation>
    <scope>NUCLEOTIDE SEQUENCE</scope>
</reference>
<dbReference type="Proteomes" id="UP000677228">
    <property type="component" value="Unassembled WGS sequence"/>
</dbReference>
<dbReference type="InterPro" id="IPR012337">
    <property type="entry name" value="RNaseH-like_sf"/>
</dbReference>
<protein>
    <recommendedName>
        <fullName evidence="2">HAT C-terminal dimerisation domain-containing protein</fullName>
    </recommendedName>
</protein>
<dbReference type="PANTHER" id="PTHR46289:SF19">
    <property type="entry name" value="ZINC FINGER MYM-TYPE CONTAINING 1"/>
    <property type="match status" value="1"/>
</dbReference>
<comment type="caution">
    <text evidence="4">The sequence shown here is derived from an EMBL/GenBank/DDBJ whole genome shotgun (WGS) entry which is preliminary data.</text>
</comment>